<dbReference type="InterPro" id="IPR038844">
    <property type="entry name" value="CFAP157"/>
</dbReference>
<comment type="caution">
    <text evidence="9">The sequence shown here is derived from an EMBL/GenBank/DDBJ whole genome shotgun (WGS) entry which is preliminary data.</text>
</comment>
<evidence type="ECO:0000256" key="8">
    <source>
        <dbReference type="SAM" id="MobiDB-lite"/>
    </source>
</evidence>
<evidence type="ECO:0000256" key="3">
    <source>
        <dbReference type="ARBA" id="ARBA00014087"/>
    </source>
</evidence>
<gene>
    <name evidence="9" type="ORF">CSKR_104174</name>
</gene>
<comment type="subcellular location">
    <subcellularLocation>
        <location evidence="1">Cell projection</location>
        <location evidence="1">Cilium</location>
    </subcellularLocation>
</comment>
<dbReference type="PANTHER" id="PTHR31954">
    <property type="entry name" value="CILIA- AND FLAGELLA-ASSOCIATED PROTEIN 157"/>
    <property type="match status" value="1"/>
</dbReference>
<accession>A0A8T1MW46</accession>
<evidence type="ECO:0000256" key="2">
    <source>
        <dbReference type="ARBA" id="ARBA00010841"/>
    </source>
</evidence>
<feature type="compositionally biased region" description="Acidic residues" evidence="8">
    <location>
        <begin position="731"/>
        <end position="746"/>
    </location>
</feature>
<keyword evidence="9" id="KW-0282">Flagellum</keyword>
<feature type="compositionally biased region" description="Basic and acidic residues" evidence="8">
    <location>
        <begin position="702"/>
        <end position="717"/>
    </location>
</feature>
<keyword evidence="6" id="KW-0966">Cell projection</keyword>
<keyword evidence="4 7" id="KW-0175">Coiled coil</keyword>
<dbReference type="PANTHER" id="PTHR31954:SF1">
    <property type="entry name" value="CILIA- AND FLAGELLA-ASSOCIATED PROTEIN 157"/>
    <property type="match status" value="1"/>
</dbReference>
<feature type="compositionally biased region" description="Basic and acidic residues" evidence="8">
    <location>
        <begin position="77"/>
        <end position="90"/>
    </location>
</feature>
<sequence length="889" mass="100094">VCLGLFDQHSLLSQLSIRALGELSRLLGASETLNVLRQTELRLTHQGVFTTTIKHSTNSQWPRAHLFSEAAPKIGRQQRELPASEKRRTDGGTLSLAQMAALSGSYEPNSNPILQQAALEIQASGQPQKLSGNAIKLSGAPTVHEPPSTEPNDLHYSDQTVVSVNIDVLNTSEETSTPPFSVSQPYLDGHLMENGPIPKCPVTEPVMARIRHGEQPTGVAQPSQTSVTSTVQALPNAMSSLRIIDPRNGQEDDEPPKKRETDKQKGGFESSEHDVKLADTSLPTDSPSNLTEPVQDGLAEKVQNECQELIVKEYERRVQSLQNHLRTLMEENEEATAEIQTLDRQNRGQLAELKSKLTRRVREVESLSEKLQQKRAMHKREKEKWRSTEKDLEFVKQNTEDQMRAENRILAAEIHLLDAFLANRDAMIHQCQYLEKCLERMELEHRKDLDELTRQNLEERTLLKKNAMKRLEEVASEFRNNAYDQLKPFFRELLQENISIDEGLVQLTGAIQSLTKENAELGVAHRNLQRERRQLGNEHIKLATHSSAVIKLTHLLVVHQNRLDSMSQEQMSDCLSALDSLKGQCTELERQEAKAAESLERTKDDCAVKERQIEMLRKLLEAHISWMADTAKTLSNATELIQNFMCCPTPEETSIEETAKIIDGIIDHLHPALREAPIEDNAAVLDFSWQNNKLEESLSVSEADRDDVVSSDEDKSETSGISEPHGWQIDDTIEVSEPEPASDEELTPTLGSTSAKPLDIKDNVGRLHRFKYLDQIGINLPQLQLNDYCPSSKEWQELLDCFVKHLPGREHFADSATSDNEEDGCLHPGDLYLIPPPKATILTAKEQTHILKRCEVEKLFAPLAEQGAVRKRNIAIQTERVTRAASWDD</sequence>
<feature type="coiled-coil region" evidence="7">
    <location>
        <begin position="571"/>
        <end position="619"/>
    </location>
</feature>
<feature type="region of interest" description="Disordered" evidence="8">
    <location>
        <begin position="72"/>
        <end position="92"/>
    </location>
</feature>
<feature type="region of interest" description="Disordered" evidence="8">
    <location>
        <begin position="238"/>
        <end position="294"/>
    </location>
</feature>
<evidence type="ECO:0000256" key="7">
    <source>
        <dbReference type="SAM" id="Coils"/>
    </source>
</evidence>
<feature type="coiled-coil region" evidence="7">
    <location>
        <begin position="304"/>
        <end position="388"/>
    </location>
</feature>
<proteinExistence type="inferred from homology"/>
<feature type="region of interest" description="Disordered" evidence="8">
    <location>
        <begin position="698"/>
        <end position="758"/>
    </location>
</feature>
<evidence type="ECO:0000256" key="4">
    <source>
        <dbReference type="ARBA" id="ARBA00023054"/>
    </source>
</evidence>
<feature type="compositionally biased region" description="Polar residues" evidence="8">
    <location>
        <begin position="281"/>
        <end position="292"/>
    </location>
</feature>
<reference evidence="9 10" key="1">
    <citation type="journal article" date="2018" name="Biotechnol. Adv.">
        <title>Improved genomic resources and new bioinformatic workflow for the carcinogenic parasite Clonorchis sinensis: Biotechnological implications.</title>
        <authorList>
            <person name="Wang D."/>
            <person name="Korhonen P.K."/>
            <person name="Gasser R.B."/>
            <person name="Young N.D."/>
        </authorList>
    </citation>
    <scope>NUCLEOTIDE SEQUENCE [LARGE SCALE GENOMIC DNA]</scope>
    <source>
        <strain evidence="9">Cs-k2</strain>
    </source>
</reference>
<feature type="non-terminal residue" evidence="9">
    <location>
        <position position="1"/>
    </location>
</feature>
<name>A0A8T1MW46_CLOSI</name>
<dbReference type="AlphaFoldDB" id="A0A8T1MW46"/>
<comment type="similarity">
    <text evidence="2">Belongs to the CFAP157 family.</text>
</comment>
<dbReference type="EMBL" id="NIRI02000013">
    <property type="protein sequence ID" value="KAG5453116.1"/>
    <property type="molecule type" value="Genomic_DNA"/>
</dbReference>
<evidence type="ECO:0000256" key="5">
    <source>
        <dbReference type="ARBA" id="ARBA00023069"/>
    </source>
</evidence>
<protein>
    <recommendedName>
        <fullName evidence="3">Cilia- and flagella-associated protein 157</fullName>
    </recommendedName>
</protein>
<organism evidence="9 10">
    <name type="scientific">Clonorchis sinensis</name>
    <name type="common">Chinese liver fluke</name>
    <dbReference type="NCBI Taxonomy" id="79923"/>
    <lineage>
        <taxon>Eukaryota</taxon>
        <taxon>Metazoa</taxon>
        <taxon>Spiralia</taxon>
        <taxon>Lophotrochozoa</taxon>
        <taxon>Platyhelminthes</taxon>
        <taxon>Trematoda</taxon>
        <taxon>Digenea</taxon>
        <taxon>Opisthorchiida</taxon>
        <taxon>Opisthorchiata</taxon>
        <taxon>Opisthorchiidae</taxon>
        <taxon>Clonorchis</taxon>
    </lineage>
</organism>
<dbReference type="GO" id="GO:0036064">
    <property type="term" value="C:ciliary basal body"/>
    <property type="evidence" value="ECO:0007669"/>
    <property type="project" value="TreeGrafter"/>
</dbReference>
<evidence type="ECO:0000256" key="6">
    <source>
        <dbReference type="ARBA" id="ARBA00023273"/>
    </source>
</evidence>
<reference evidence="9 10" key="2">
    <citation type="journal article" date="2021" name="Genomics">
        <title>High-quality reference genome for Clonorchis sinensis.</title>
        <authorList>
            <person name="Young N.D."/>
            <person name="Stroehlein A.J."/>
            <person name="Kinkar L."/>
            <person name="Wang T."/>
            <person name="Sohn W.M."/>
            <person name="Chang B.C.H."/>
            <person name="Kaur P."/>
            <person name="Weisz D."/>
            <person name="Dudchenko O."/>
            <person name="Aiden E.L."/>
            <person name="Korhonen P.K."/>
            <person name="Gasser R.B."/>
        </authorList>
    </citation>
    <scope>NUCLEOTIDE SEQUENCE [LARGE SCALE GENOMIC DNA]</scope>
    <source>
        <strain evidence="9">Cs-k2</strain>
    </source>
</reference>
<keyword evidence="10" id="KW-1185">Reference proteome</keyword>
<feature type="compositionally biased region" description="Basic and acidic residues" evidence="8">
    <location>
        <begin position="244"/>
        <end position="277"/>
    </location>
</feature>
<evidence type="ECO:0000313" key="9">
    <source>
        <dbReference type="EMBL" id="KAG5453116.1"/>
    </source>
</evidence>
<evidence type="ECO:0000313" key="10">
    <source>
        <dbReference type="Proteomes" id="UP000286415"/>
    </source>
</evidence>
<feature type="coiled-coil region" evidence="7">
    <location>
        <begin position="440"/>
        <end position="474"/>
    </location>
</feature>
<dbReference type="Proteomes" id="UP000286415">
    <property type="component" value="Unassembled WGS sequence"/>
</dbReference>
<dbReference type="GO" id="GO:0008017">
    <property type="term" value="F:microtubule binding"/>
    <property type="evidence" value="ECO:0007669"/>
    <property type="project" value="TreeGrafter"/>
</dbReference>
<evidence type="ECO:0000256" key="1">
    <source>
        <dbReference type="ARBA" id="ARBA00004138"/>
    </source>
</evidence>
<keyword evidence="5" id="KW-0969">Cilium</keyword>
<dbReference type="OrthoDB" id="166611at2759"/>